<dbReference type="OrthoDB" id="5816932at2"/>
<feature type="domain" description="HTH tetR-type" evidence="3">
    <location>
        <begin position="11"/>
        <end position="71"/>
    </location>
</feature>
<reference evidence="4 5" key="1">
    <citation type="submission" date="2014-01" db="EMBL/GenBank/DDBJ databases">
        <title>Full genme sequencing of cellulolytic bacterium Gynuella sunshinyii YC6258T gen. nov., sp. nov.</title>
        <authorList>
            <person name="Khan H."/>
            <person name="Chung E.J."/>
            <person name="Chung Y.R."/>
        </authorList>
    </citation>
    <scope>NUCLEOTIDE SEQUENCE [LARGE SCALE GENOMIC DNA]</scope>
    <source>
        <strain evidence="4 5">YC6258</strain>
    </source>
</reference>
<dbReference type="GO" id="GO:0003677">
    <property type="term" value="F:DNA binding"/>
    <property type="evidence" value="ECO:0007669"/>
    <property type="project" value="UniProtKB-UniRule"/>
</dbReference>
<name>A0A0C5VSV5_9GAMM</name>
<organism evidence="4 5">
    <name type="scientific">Gynuella sunshinyii YC6258</name>
    <dbReference type="NCBI Taxonomy" id="1445510"/>
    <lineage>
        <taxon>Bacteria</taxon>
        <taxon>Pseudomonadati</taxon>
        <taxon>Pseudomonadota</taxon>
        <taxon>Gammaproteobacteria</taxon>
        <taxon>Oceanospirillales</taxon>
        <taxon>Saccharospirillaceae</taxon>
        <taxon>Gynuella</taxon>
    </lineage>
</organism>
<dbReference type="InterPro" id="IPR009057">
    <property type="entry name" value="Homeodomain-like_sf"/>
</dbReference>
<dbReference type="PANTHER" id="PTHR43479:SF11">
    <property type="entry name" value="ACREF_ENVCD OPERON REPRESSOR-RELATED"/>
    <property type="match status" value="1"/>
</dbReference>
<keyword evidence="1 2" id="KW-0238">DNA-binding</keyword>
<evidence type="ECO:0000259" key="3">
    <source>
        <dbReference type="PROSITE" id="PS50977"/>
    </source>
</evidence>
<feature type="DNA-binding region" description="H-T-H motif" evidence="2">
    <location>
        <begin position="34"/>
        <end position="53"/>
    </location>
</feature>
<dbReference type="InterPro" id="IPR001647">
    <property type="entry name" value="HTH_TetR"/>
</dbReference>
<dbReference type="PROSITE" id="PS50977">
    <property type="entry name" value="HTH_TETR_2"/>
    <property type="match status" value="1"/>
</dbReference>
<dbReference type="KEGG" id="gsn:YC6258_04396"/>
<dbReference type="HOGENOM" id="CLU_1348427_0_0_6"/>
<evidence type="ECO:0000313" key="4">
    <source>
        <dbReference type="EMBL" id="AJQ96428.1"/>
    </source>
</evidence>
<dbReference type="Proteomes" id="UP000032266">
    <property type="component" value="Chromosome"/>
</dbReference>
<keyword evidence="5" id="KW-1185">Reference proteome</keyword>
<dbReference type="InterPro" id="IPR050624">
    <property type="entry name" value="HTH-type_Tx_Regulator"/>
</dbReference>
<evidence type="ECO:0000256" key="2">
    <source>
        <dbReference type="PROSITE-ProRule" id="PRU00335"/>
    </source>
</evidence>
<sequence>MVKSSTSKHSFITRQNILDATLYLILENGAQNVSLRKIANRINCSAPSIYYHFKNKNEIIVSLWEQEMAPVIAFSQSCHMLLDILNEYVQLLIKNKSLFLLICTNEQTDLEKMNSSRLFQKSLQDKITATPHRAEYPEQFTTIILAAIHGLVLSNTLKTSDYLKAHKLLEQMINLLIK</sequence>
<proteinExistence type="predicted"/>
<dbReference type="Pfam" id="PF00440">
    <property type="entry name" value="TetR_N"/>
    <property type="match status" value="1"/>
</dbReference>
<gene>
    <name evidence="4" type="ORF">YC6258_04396</name>
</gene>
<evidence type="ECO:0000313" key="5">
    <source>
        <dbReference type="Proteomes" id="UP000032266"/>
    </source>
</evidence>
<dbReference type="Gene3D" id="1.10.357.10">
    <property type="entry name" value="Tetracycline Repressor, domain 2"/>
    <property type="match status" value="1"/>
</dbReference>
<dbReference type="PRINTS" id="PR00455">
    <property type="entry name" value="HTHTETR"/>
</dbReference>
<dbReference type="RefSeq" id="WP_052830425.1">
    <property type="nucleotide sequence ID" value="NZ_CP007142.1"/>
</dbReference>
<dbReference type="EMBL" id="CP007142">
    <property type="protein sequence ID" value="AJQ96428.1"/>
    <property type="molecule type" value="Genomic_DNA"/>
</dbReference>
<dbReference type="PANTHER" id="PTHR43479">
    <property type="entry name" value="ACREF/ENVCD OPERON REPRESSOR-RELATED"/>
    <property type="match status" value="1"/>
</dbReference>
<dbReference type="SUPFAM" id="SSF46689">
    <property type="entry name" value="Homeodomain-like"/>
    <property type="match status" value="1"/>
</dbReference>
<dbReference type="AlphaFoldDB" id="A0A0C5VSV5"/>
<protein>
    <submittedName>
        <fullName evidence="4">Transcriptional regulator</fullName>
    </submittedName>
</protein>
<accession>A0A0C5VSV5</accession>
<evidence type="ECO:0000256" key="1">
    <source>
        <dbReference type="ARBA" id="ARBA00023125"/>
    </source>
</evidence>